<evidence type="ECO:0000256" key="14">
    <source>
        <dbReference type="RuleBase" id="RU003591"/>
    </source>
</evidence>
<evidence type="ECO:0000259" key="15">
    <source>
        <dbReference type="Pfam" id="PF00205"/>
    </source>
</evidence>
<keyword evidence="19" id="KW-1185">Reference proteome</keyword>
<evidence type="ECO:0000256" key="2">
    <source>
        <dbReference type="ARBA" id="ARBA00005025"/>
    </source>
</evidence>
<dbReference type="PROSITE" id="PS00187">
    <property type="entry name" value="TPP_ENZYMES"/>
    <property type="match status" value="1"/>
</dbReference>
<dbReference type="Pfam" id="PF00205">
    <property type="entry name" value="TPP_enzyme_M"/>
    <property type="match status" value="1"/>
</dbReference>
<gene>
    <name evidence="18" type="primary">ilvB</name>
    <name evidence="18" type="ORF">skT53_30960</name>
</gene>
<evidence type="ECO:0000256" key="11">
    <source>
        <dbReference type="ARBA" id="ARBA00023052"/>
    </source>
</evidence>
<comment type="pathway">
    <text evidence="1 14">Amino-acid biosynthesis; L-isoleucine biosynthesis; L-isoleucine from 2-oxobutanoate: step 1/4.</text>
</comment>
<feature type="domain" description="Thiamine pyrophosphate enzyme TPP-binding" evidence="16">
    <location>
        <begin position="402"/>
        <end position="548"/>
    </location>
</feature>
<dbReference type="InterPro" id="IPR029035">
    <property type="entry name" value="DHS-like_NAD/FAD-binding_dom"/>
</dbReference>
<dbReference type="Pfam" id="PF02775">
    <property type="entry name" value="TPP_enzyme_C"/>
    <property type="match status" value="1"/>
</dbReference>
<dbReference type="GO" id="GO:0005948">
    <property type="term" value="C:acetolactate synthase complex"/>
    <property type="evidence" value="ECO:0007669"/>
    <property type="project" value="TreeGrafter"/>
</dbReference>
<accession>A0A7I8DJR7</accession>
<comment type="similarity">
    <text evidence="3 14">Belongs to the TPP enzyme family.</text>
</comment>
<keyword evidence="8 14" id="KW-0479">Metal-binding</keyword>
<dbReference type="InterPro" id="IPR029061">
    <property type="entry name" value="THDP-binding"/>
</dbReference>
<keyword evidence="5 14" id="KW-0028">Amino-acid biosynthesis</keyword>
<dbReference type="InterPro" id="IPR012001">
    <property type="entry name" value="Thiamin_PyroP_enz_TPP-bd_dom"/>
</dbReference>
<dbReference type="PANTHER" id="PTHR18968:SF13">
    <property type="entry name" value="ACETOLACTATE SYNTHASE CATALYTIC SUBUNIT, MITOCHONDRIAL"/>
    <property type="match status" value="1"/>
</dbReference>
<dbReference type="InterPro" id="IPR011766">
    <property type="entry name" value="TPP_enzyme_TPP-bd"/>
</dbReference>
<dbReference type="FunFam" id="3.40.50.1220:FF:000008">
    <property type="entry name" value="Acetolactate synthase"/>
    <property type="match status" value="1"/>
</dbReference>
<dbReference type="AlphaFoldDB" id="A0A7I8DJR7"/>
<protein>
    <recommendedName>
        <fullName evidence="4 14">Acetolactate synthase</fullName>
        <ecNumber evidence="4 14">2.2.1.6</ecNumber>
    </recommendedName>
</protein>
<dbReference type="PANTHER" id="PTHR18968">
    <property type="entry name" value="THIAMINE PYROPHOSPHATE ENZYMES"/>
    <property type="match status" value="1"/>
</dbReference>
<keyword evidence="6" id="KW-0285">Flavoprotein</keyword>
<evidence type="ECO:0000256" key="8">
    <source>
        <dbReference type="ARBA" id="ARBA00022723"/>
    </source>
</evidence>
<dbReference type="GO" id="GO:0000287">
    <property type="term" value="F:magnesium ion binding"/>
    <property type="evidence" value="ECO:0007669"/>
    <property type="project" value="UniProtKB-UniRule"/>
</dbReference>
<keyword evidence="7 14" id="KW-0808">Transferase</keyword>
<evidence type="ECO:0000256" key="5">
    <source>
        <dbReference type="ARBA" id="ARBA00022605"/>
    </source>
</evidence>
<keyword evidence="12 14" id="KW-0100">Branched-chain amino acid biosynthesis</keyword>
<dbReference type="FunFam" id="3.40.50.970:FF:000016">
    <property type="entry name" value="Acetolactate synthase"/>
    <property type="match status" value="1"/>
</dbReference>
<dbReference type="GO" id="GO:0030976">
    <property type="term" value="F:thiamine pyrophosphate binding"/>
    <property type="evidence" value="ECO:0007669"/>
    <property type="project" value="UniProtKB-UniRule"/>
</dbReference>
<evidence type="ECO:0000256" key="3">
    <source>
        <dbReference type="ARBA" id="ARBA00007812"/>
    </source>
</evidence>
<dbReference type="FunFam" id="3.40.50.970:FF:000007">
    <property type="entry name" value="Acetolactate synthase"/>
    <property type="match status" value="1"/>
</dbReference>
<dbReference type="CDD" id="cd07035">
    <property type="entry name" value="TPP_PYR_POX_like"/>
    <property type="match status" value="1"/>
</dbReference>
<dbReference type="UniPathway" id="UPA00049">
    <property type="reaction ID" value="UER00059"/>
</dbReference>
<dbReference type="Gene3D" id="3.40.50.970">
    <property type="match status" value="2"/>
</dbReference>
<dbReference type="InterPro" id="IPR045229">
    <property type="entry name" value="TPP_enz"/>
</dbReference>
<evidence type="ECO:0000313" key="18">
    <source>
        <dbReference type="EMBL" id="BCJ88111.1"/>
    </source>
</evidence>
<dbReference type="InterPro" id="IPR000399">
    <property type="entry name" value="TPP-bd_CS"/>
</dbReference>
<evidence type="ECO:0000256" key="10">
    <source>
        <dbReference type="ARBA" id="ARBA00022842"/>
    </source>
</evidence>
<dbReference type="EC" id="2.2.1.6" evidence="4 14"/>
<dbReference type="GO" id="GO:0050660">
    <property type="term" value="F:flavin adenine dinucleotide binding"/>
    <property type="evidence" value="ECO:0007669"/>
    <property type="project" value="InterPro"/>
</dbReference>
<dbReference type="RefSeq" id="WP_200758769.1">
    <property type="nucleotide sequence ID" value="NZ_AP023366.1"/>
</dbReference>
<keyword evidence="11 14" id="KW-0786">Thiamine pyrophosphate</keyword>
<organism evidence="18 19">
    <name type="scientific">Effusibacillus dendaii</name>
    <dbReference type="NCBI Taxonomy" id="2743772"/>
    <lineage>
        <taxon>Bacteria</taxon>
        <taxon>Bacillati</taxon>
        <taxon>Bacillota</taxon>
        <taxon>Bacilli</taxon>
        <taxon>Bacillales</taxon>
        <taxon>Alicyclobacillaceae</taxon>
        <taxon>Effusibacillus</taxon>
    </lineage>
</organism>
<dbReference type="NCBIfam" id="NF005228">
    <property type="entry name" value="PRK06725.1"/>
    <property type="match status" value="1"/>
</dbReference>
<evidence type="ECO:0000256" key="13">
    <source>
        <dbReference type="ARBA" id="ARBA00048670"/>
    </source>
</evidence>
<dbReference type="GO" id="GO:0009097">
    <property type="term" value="P:isoleucine biosynthetic process"/>
    <property type="evidence" value="ECO:0007669"/>
    <property type="project" value="UniProtKB-UniPathway"/>
</dbReference>
<dbReference type="NCBIfam" id="TIGR00118">
    <property type="entry name" value="acolac_lg"/>
    <property type="match status" value="1"/>
</dbReference>
<keyword evidence="10 14" id="KW-0460">Magnesium</keyword>
<dbReference type="CDD" id="cd02015">
    <property type="entry name" value="TPP_AHAS"/>
    <property type="match status" value="1"/>
</dbReference>
<dbReference type="InterPro" id="IPR012000">
    <property type="entry name" value="Thiamin_PyroP_enz_cen_dom"/>
</dbReference>
<dbReference type="UniPathway" id="UPA00047">
    <property type="reaction ID" value="UER00055"/>
</dbReference>
<evidence type="ECO:0000313" key="19">
    <source>
        <dbReference type="Proteomes" id="UP000593802"/>
    </source>
</evidence>
<evidence type="ECO:0000256" key="9">
    <source>
        <dbReference type="ARBA" id="ARBA00022827"/>
    </source>
</evidence>
<keyword evidence="9" id="KW-0274">FAD</keyword>
<evidence type="ECO:0000256" key="6">
    <source>
        <dbReference type="ARBA" id="ARBA00022630"/>
    </source>
</evidence>
<evidence type="ECO:0000256" key="12">
    <source>
        <dbReference type="ARBA" id="ARBA00023304"/>
    </source>
</evidence>
<dbReference type="KEGG" id="eff:skT53_30960"/>
<proteinExistence type="inferred from homology"/>
<dbReference type="InterPro" id="IPR039368">
    <property type="entry name" value="AHAS_TPP"/>
</dbReference>
<comment type="catalytic activity">
    <reaction evidence="13 14">
        <text>2 pyruvate + H(+) = (2S)-2-acetolactate + CO2</text>
        <dbReference type="Rhea" id="RHEA:25249"/>
        <dbReference type="ChEBI" id="CHEBI:15361"/>
        <dbReference type="ChEBI" id="CHEBI:15378"/>
        <dbReference type="ChEBI" id="CHEBI:16526"/>
        <dbReference type="ChEBI" id="CHEBI:58476"/>
        <dbReference type="EC" id="2.2.1.6"/>
    </reaction>
</comment>
<comment type="cofactor">
    <cofactor evidence="14">
        <name>Mg(2+)</name>
        <dbReference type="ChEBI" id="CHEBI:18420"/>
    </cofactor>
    <text evidence="14">Binds 1 Mg(2+) ion per subunit.</text>
</comment>
<dbReference type="GO" id="GO:0009099">
    <property type="term" value="P:L-valine biosynthetic process"/>
    <property type="evidence" value="ECO:0007669"/>
    <property type="project" value="UniProtKB-UniPathway"/>
</dbReference>
<name>A0A7I8DJR7_9BACL</name>
<dbReference type="GO" id="GO:0003984">
    <property type="term" value="F:acetolactate synthase activity"/>
    <property type="evidence" value="ECO:0007669"/>
    <property type="project" value="UniProtKB-EC"/>
</dbReference>
<dbReference type="SUPFAM" id="SSF52467">
    <property type="entry name" value="DHS-like NAD/FAD-binding domain"/>
    <property type="match status" value="1"/>
</dbReference>
<evidence type="ECO:0000259" key="17">
    <source>
        <dbReference type="Pfam" id="PF02776"/>
    </source>
</evidence>
<dbReference type="Gene3D" id="3.40.50.1220">
    <property type="entry name" value="TPP-binding domain"/>
    <property type="match status" value="1"/>
</dbReference>
<dbReference type="Proteomes" id="UP000593802">
    <property type="component" value="Chromosome"/>
</dbReference>
<dbReference type="InterPro" id="IPR012846">
    <property type="entry name" value="Acetolactate_synth_lsu"/>
</dbReference>
<evidence type="ECO:0000256" key="7">
    <source>
        <dbReference type="ARBA" id="ARBA00022679"/>
    </source>
</evidence>
<evidence type="ECO:0000256" key="1">
    <source>
        <dbReference type="ARBA" id="ARBA00004974"/>
    </source>
</evidence>
<dbReference type="SUPFAM" id="SSF52518">
    <property type="entry name" value="Thiamin diphosphate-binding fold (THDP-binding)"/>
    <property type="match status" value="2"/>
</dbReference>
<dbReference type="EMBL" id="AP023366">
    <property type="protein sequence ID" value="BCJ88111.1"/>
    <property type="molecule type" value="Genomic_DNA"/>
</dbReference>
<reference evidence="18 19" key="1">
    <citation type="submission" date="2020-08" db="EMBL/GenBank/DDBJ databases">
        <title>Complete Genome Sequence of Effusibacillus dendaii Strain skT53, Isolated from Farmland soil.</title>
        <authorList>
            <person name="Konishi T."/>
            <person name="Kawasaki H."/>
        </authorList>
    </citation>
    <scope>NUCLEOTIDE SEQUENCE [LARGE SCALE GENOMIC DNA]</scope>
    <source>
        <strain evidence="19">skT53</strain>
    </source>
</reference>
<evidence type="ECO:0000259" key="16">
    <source>
        <dbReference type="Pfam" id="PF02775"/>
    </source>
</evidence>
<sequence>MSQAIKPAPTSNAPQAKPVQMTGAEMVVESLKRLGVATIFGYPGGAILPIYDALYESGIEHILTRHEQAAIHAAEGFARATGKVGTVMATSGPGATNLITGITDAYMDSTPVVIITGQVATSLIGSDAFQEADVMGITMPITKHNFQVRKTEDIPRILAEAYHIAGTGRPGPVLVDVPKDVANGKANFVFPETVNIRGYNPTTMPSMLQIERVAEAIAEAERPLMYIGGGIISSEASEELRRFARESGIPVASTLMGLGAYPQNDPLYVGMLGMHGTYAANMAIFHCDLLIACGVRFDDRVTGKLERFSPNSKKVHIDVDPAEIGKNVAIEYPIVADAKNALKALLEKAPRANCADWQRQIAAWKAEYPLSFKQQGESLKPQYVIDLINKLTDSRAIVTTEVGQHQMWAAHFYQFNEPRKWITSGGLGTMGYGFPAAIGAQLAKPDELVICIAGDASIQMNIQELQTIAERNIPVKVFIINNGFLGMVRQWQELFHENRLSESKIGAPDFARVAEAFNVKGIRAENTAQAEQAIKDALAHPGPVVVDFIVEEAENVFPMVPPGKGTDELIVKGWEE</sequence>
<feature type="domain" description="Thiamine pyrophosphate enzyme N-terminal TPP-binding" evidence="17">
    <location>
        <begin position="21"/>
        <end position="136"/>
    </location>
</feature>
<comment type="pathway">
    <text evidence="2 14">Amino-acid biosynthesis; L-valine biosynthesis; L-valine from pyruvate: step 1/4.</text>
</comment>
<feature type="domain" description="Thiamine pyrophosphate enzyme central" evidence="15">
    <location>
        <begin position="210"/>
        <end position="345"/>
    </location>
</feature>
<dbReference type="Pfam" id="PF02776">
    <property type="entry name" value="TPP_enzyme_N"/>
    <property type="match status" value="1"/>
</dbReference>
<evidence type="ECO:0000256" key="4">
    <source>
        <dbReference type="ARBA" id="ARBA00013145"/>
    </source>
</evidence>
<comment type="cofactor">
    <cofactor evidence="14">
        <name>thiamine diphosphate</name>
        <dbReference type="ChEBI" id="CHEBI:58937"/>
    </cofactor>
    <text evidence="14">Binds 1 thiamine pyrophosphate per subunit.</text>
</comment>